<dbReference type="Pfam" id="PF00356">
    <property type="entry name" value="LacI"/>
    <property type="match status" value="1"/>
</dbReference>
<protein>
    <submittedName>
        <fullName evidence="6">LacI family DNA-binding transcriptional regulator</fullName>
    </submittedName>
</protein>
<dbReference type="InterPro" id="IPR028082">
    <property type="entry name" value="Peripla_BP_I"/>
</dbReference>
<dbReference type="PROSITE" id="PS50943">
    <property type="entry name" value="HTH_CROC1"/>
    <property type="match status" value="1"/>
</dbReference>
<keyword evidence="7" id="KW-1185">Reference proteome</keyword>
<evidence type="ECO:0000313" key="7">
    <source>
        <dbReference type="Proteomes" id="UP000526184"/>
    </source>
</evidence>
<keyword evidence="2 6" id="KW-0238">DNA-binding</keyword>
<dbReference type="PRINTS" id="PR00036">
    <property type="entry name" value="HTHLACI"/>
</dbReference>
<reference evidence="6 7" key="1">
    <citation type="submission" date="2020-05" db="EMBL/GenBank/DDBJ databases">
        <title>Streptobacillus felis strain LHL191014123.</title>
        <authorList>
            <person name="Fawzy A."/>
            <person name="Rau J."/>
            <person name="Risse K."/>
            <person name="Schauerte N."/>
            <person name="Geiger C."/>
            <person name="Blom J."/>
            <person name="Imirzalioglu C."/>
            <person name="Falgenhauer J."/>
            <person name="Bach A."/>
            <person name="Herden C."/>
            <person name="Eisenberg T."/>
        </authorList>
    </citation>
    <scope>NUCLEOTIDE SEQUENCE [LARGE SCALE GENOMIC DNA]</scope>
    <source>
        <strain evidence="6 7">LHL191014123</strain>
    </source>
</reference>
<dbReference type="InterPro" id="IPR010982">
    <property type="entry name" value="Lambda_DNA-bd_dom_sf"/>
</dbReference>
<evidence type="ECO:0000256" key="3">
    <source>
        <dbReference type="ARBA" id="ARBA00023163"/>
    </source>
</evidence>
<gene>
    <name evidence="6" type="ORF">HP397_01965</name>
</gene>
<dbReference type="PROSITE" id="PS50932">
    <property type="entry name" value="HTH_LACI_2"/>
    <property type="match status" value="1"/>
</dbReference>
<evidence type="ECO:0000256" key="1">
    <source>
        <dbReference type="ARBA" id="ARBA00023015"/>
    </source>
</evidence>
<dbReference type="RefSeq" id="WP_180135538.1">
    <property type="nucleotide sequence ID" value="NZ_JABMKT010000006.1"/>
</dbReference>
<evidence type="ECO:0000313" key="6">
    <source>
        <dbReference type="EMBL" id="NYV27595.1"/>
    </source>
</evidence>
<dbReference type="CDD" id="cd01392">
    <property type="entry name" value="HTH_LacI"/>
    <property type="match status" value="1"/>
</dbReference>
<dbReference type="InterPro" id="IPR000843">
    <property type="entry name" value="HTH_LacI"/>
</dbReference>
<dbReference type="Proteomes" id="UP000526184">
    <property type="component" value="Unassembled WGS sequence"/>
</dbReference>
<name>A0A7Z0PGF3_9FUSO</name>
<dbReference type="Pfam" id="PF00532">
    <property type="entry name" value="Peripla_BP_1"/>
    <property type="match status" value="1"/>
</dbReference>
<dbReference type="AlphaFoldDB" id="A0A7Z0PGF3"/>
<dbReference type="GO" id="GO:0000976">
    <property type="term" value="F:transcription cis-regulatory region binding"/>
    <property type="evidence" value="ECO:0007669"/>
    <property type="project" value="TreeGrafter"/>
</dbReference>
<keyword evidence="3" id="KW-0804">Transcription</keyword>
<evidence type="ECO:0000259" key="5">
    <source>
        <dbReference type="PROSITE" id="PS50943"/>
    </source>
</evidence>
<comment type="caution">
    <text evidence="6">The sequence shown here is derived from an EMBL/GenBank/DDBJ whole genome shotgun (WGS) entry which is preliminary data.</text>
</comment>
<dbReference type="InterPro" id="IPR001761">
    <property type="entry name" value="Peripla_BP/Lac1_sug-bd_dom"/>
</dbReference>
<dbReference type="PANTHER" id="PTHR30146">
    <property type="entry name" value="LACI-RELATED TRANSCRIPTIONAL REPRESSOR"/>
    <property type="match status" value="1"/>
</dbReference>
<dbReference type="GO" id="GO:0003700">
    <property type="term" value="F:DNA-binding transcription factor activity"/>
    <property type="evidence" value="ECO:0007669"/>
    <property type="project" value="TreeGrafter"/>
</dbReference>
<sequence>MKKITIKDVAKKANVSEATVSRVMSNSPLISDKTKRKVLKVIKELDYFPNSAAVSLTKSSSRILGIVIEDQNDNPLQNDFFTETLSYISAYALERGYYILYIHSKDNEELHENIERLIKTNRIDGLVFLNLVENDRNINYLKEIKFPYVVLGTPKELDKGLWVDNDNIKATREVTKRMIQKGYTNFTFLSGPTNLTVSNYRKEGYTIALKEAKIKSMYQISSDFDSYEAYHTTKELLMQNNQIEVIITTDDILAIGAIRAIEELGKKVEVTGFNNSKLRKYLKLNFTTVDIRYEELANKSVNILIDNIENVKREKNFVIVQADIIGGEKNGTKL</sequence>
<dbReference type="SMART" id="SM00354">
    <property type="entry name" value="HTH_LACI"/>
    <property type="match status" value="1"/>
</dbReference>
<proteinExistence type="predicted"/>
<dbReference type="Gene3D" id="1.10.260.40">
    <property type="entry name" value="lambda repressor-like DNA-binding domains"/>
    <property type="match status" value="1"/>
</dbReference>
<dbReference type="Gene3D" id="3.40.50.2300">
    <property type="match status" value="2"/>
</dbReference>
<evidence type="ECO:0000256" key="2">
    <source>
        <dbReference type="ARBA" id="ARBA00023125"/>
    </source>
</evidence>
<dbReference type="SUPFAM" id="SSF47413">
    <property type="entry name" value="lambda repressor-like DNA-binding domains"/>
    <property type="match status" value="1"/>
</dbReference>
<dbReference type="InterPro" id="IPR001387">
    <property type="entry name" value="Cro/C1-type_HTH"/>
</dbReference>
<evidence type="ECO:0000259" key="4">
    <source>
        <dbReference type="PROSITE" id="PS50932"/>
    </source>
</evidence>
<dbReference type="PROSITE" id="PS00356">
    <property type="entry name" value="HTH_LACI_1"/>
    <property type="match status" value="1"/>
</dbReference>
<keyword evidence="1" id="KW-0805">Transcription regulation</keyword>
<accession>A0A7Z0PGF3</accession>
<dbReference type="PANTHER" id="PTHR30146:SF109">
    <property type="entry name" value="HTH-TYPE TRANSCRIPTIONAL REGULATOR GALS"/>
    <property type="match status" value="1"/>
</dbReference>
<feature type="domain" description="HTH cro/C1-type" evidence="5">
    <location>
        <begin position="2"/>
        <end position="48"/>
    </location>
</feature>
<organism evidence="6 7">
    <name type="scientific">Streptobacillus felis</name>
    <dbReference type="NCBI Taxonomy" id="1384509"/>
    <lineage>
        <taxon>Bacteria</taxon>
        <taxon>Fusobacteriati</taxon>
        <taxon>Fusobacteriota</taxon>
        <taxon>Fusobacteriia</taxon>
        <taxon>Fusobacteriales</taxon>
        <taxon>Leptotrichiaceae</taxon>
        <taxon>Streptobacillus</taxon>
    </lineage>
</organism>
<dbReference type="SUPFAM" id="SSF53822">
    <property type="entry name" value="Periplasmic binding protein-like I"/>
    <property type="match status" value="1"/>
</dbReference>
<feature type="domain" description="HTH lacI-type" evidence="4">
    <location>
        <begin position="4"/>
        <end position="58"/>
    </location>
</feature>
<dbReference type="EMBL" id="JABMKT010000006">
    <property type="protein sequence ID" value="NYV27595.1"/>
    <property type="molecule type" value="Genomic_DNA"/>
</dbReference>